<dbReference type="Gene3D" id="1.10.101.10">
    <property type="entry name" value="PGBD-like superfamily/PGBD"/>
    <property type="match status" value="1"/>
</dbReference>
<sequence length="383" mass="39534">MTSAPPIMRDDPGGRAGVPRGRARRRRRRALAVITAVLVASGAAAVAIAGPFEEPVKSAGTRSVAPTGEAEVTRGRLTARTSVSGTLGYVGGYTAVNQATGTFSRLPKPGRVIGQGGALYWVDGKPVILLRGSATSMYRDLKQGMTGADVRQLNAALLALGYGPRYGLSSQSMTYGWATTYAVKQLQDDLGVKEDGMFPKGQAVFLPRESIRVTKVHVSPGAVAAPGTPVLEGGSTTRQVTVEIDASLQSKVKKGDKVEITLPDQKTVPGRVTSVGTVARTAEKGGATITVRITPDDPKATGRLDQAPVGVSILTDSVDDALAVPVNALLALLDGGYGIEVIEPSGARTLVPVTLGLFDTTAGMVQISGKGVAAGRRVVVPAS</sequence>
<dbReference type="EMBL" id="QTTT01000001">
    <property type="protein sequence ID" value="REE96988.1"/>
    <property type="molecule type" value="Genomic_DNA"/>
</dbReference>
<dbReference type="InterPro" id="IPR002477">
    <property type="entry name" value="Peptidoglycan-bd-like"/>
</dbReference>
<dbReference type="Pfam" id="PF01471">
    <property type="entry name" value="PG_binding_1"/>
    <property type="match status" value="1"/>
</dbReference>
<dbReference type="PANTHER" id="PTHR32347:SF27">
    <property type="entry name" value="RND EFFLUX PUMP MEMBRANE FUSION PROTEIN BARREL-SANDWICH DOMAIN-CONTAINING PROTEIN"/>
    <property type="match status" value="1"/>
</dbReference>
<evidence type="ECO:0000256" key="3">
    <source>
        <dbReference type="SAM" id="MobiDB-lite"/>
    </source>
</evidence>
<proteinExistence type="predicted"/>
<name>A0A3D9SMB5_9ACTN</name>
<comment type="subcellular location">
    <subcellularLocation>
        <location evidence="1">Cell envelope</location>
    </subcellularLocation>
</comment>
<evidence type="ECO:0000313" key="6">
    <source>
        <dbReference type="Proteomes" id="UP000256661"/>
    </source>
</evidence>
<organism evidence="5 6">
    <name type="scientific">Thermomonospora umbrina</name>
    <dbReference type="NCBI Taxonomy" id="111806"/>
    <lineage>
        <taxon>Bacteria</taxon>
        <taxon>Bacillati</taxon>
        <taxon>Actinomycetota</taxon>
        <taxon>Actinomycetes</taxon>
        <taxon>Streptosporangiales</taxon>
        <taxon>Thermomonosporaceae</taxon>
        <taxon>Thermomonospora</taxon>
    </lineage>
</organism>
<dbReference type="AlphaFoldDB" id="A0A3D9SMB5"/>
<keyword evidence="2" id="KW-0175">Coiled coil</keyword>
<reference evidence="5 6" key="1">
    <citation type="submission" date="2018-08" db="EMBL/GenBank/DDBJ databases">
        <title>Sequencing the genomes of 1000 actinobacteria strains.</title>
        <authorList>
            <person name="Klenk H.-P."/>
        </authorList>
    </citation>
    <scope>NUCLEOTIDE SEQUENCE [LARGE SCALE GENOMIC DNA]</scope>
    <source>
        <strain evidence="5 6">DSM 43927</strain>
    </source>
</reference>
<keyword evidence="6" id="KW-1185">Reference proteome</keyword>
<evidence type="ECO:0000313" key="5">
    <source>
        <dbReference type="EMBL" id="REE96988.1"/>
    </source>
</evidence>
<evidence type="ECO:0000259" key="4">
    <source>
        <dbReference type="Pfam" id="PF01471"/>
    </source>
</evidence>
<dbReference type="PANTHER" id="PTHR32347">
    <property type="entry name" value="EFFLUX SYSTEM COMPONENT YKNX-RELATED"/>
    <property type="match status" value="1"/>
</dbReference>
<evidence type="ECO:0000256" key="1">
    <source>
        <dbReference type="ARBA" id="ARBA00004196"/>
    </source>
</evidence>
<feature type="domain" description="Peptidoglycan binding-like" evidence="4">
    <location>
        <begin position="146"/>
        <end position="197"/>
    </location>
</feature>
<dbReference type="GO" id="GO:0030313">
    <property type="term" value="C:cell envelope"/>
    <property type="evidence" value="ECO:0007669"/>
    <property type="project" value="UniProtKB-SubCell"/>
</dbReference>
<dbReference type="InterPro" id="IPR050465">
    <property type="entry name" value="UPF0194_transport"/>
</dbReference>
<accession>A0A3D9SMB5</accession>
<dbReference type="RefSeq" id="WP_170177621.1">
    <property type="nucleotide sequence ID" value="NZ_QTTT01000001.1"/>
</dbReference>
<dbReference type="Gene3D" id="2.40.30.170">
    <property type="match status" value="1"/>
</dbReference>
<gene>
    <name evidence="5" type="ORF">DFJ69_2442</name>
</gene>
<dbReference type="SUPFAM" id="SSF47090">
    <property type="entry name" value="PGBD-like"/>
    <property type="match status" value="1"/>
</dbReference>
<dbReference type="InterPro" id="IPR036366">
    <property type="entry name" value="PGBDSf"/>
</dbReference>
<comment type="caution">
    <text evidence="5">The sequence shown here is derived from an EMBL/GenBank/DDBJ whole genome shotgun (WGS) entry which is preliminary data.</text>
</comment>
<dbReference type="InterPro" id="IPR036365">
    <property type="entry name" value="PGBD-like_sf"/>
</dbReference>
<evidence type="ECO:0000256" key="2">
    <source>
        <dbReference type="ARBA" id="ARBA00023054"/>
    </source>
</evidence>
<feature type="region of interest" description="Disordered" evidence="3">
    <location>
        <begin position="1"/>
        <end position="25"/>
    </location>
</feature>
<dbReference type="Proteomes" id="UP000256661">
    <property type="component" value="Unassembled WGS sequence"/>
</dbReference>
<protein>
    <submittedName>
        <fullName evidence="5">Putative peptidoglycan binding protein</fullName>
    </submittedName>
</protein>